<evidence type="ECO:0000313" key="1">
    <source>
        <dbReference type="EMBL" id="MEW9492339.1"/>
    </source>
</evidence>
<protein>
    <submittedName>
        <fullName evidence="1">CRISPR-associated helicase Cas3</fullName>
    </submittedName>
</protein>
<proteinExistence type="predicted"/>
<dbReference type="EMBL" id="JZWS03000023">
    <property type="protein sequence ID" value="MEW9492339.1"/>
    <property type="molecule type" value="Genomic_DNA"/>
</dbReference>
<name>A0ACC6TR11_9CREN</name>
<evidence type="ECO:0000313" key="2">
    <source>
        <dbReference type="Proteomes" id="UP000053480"/>
    </source>
</evidence>
<accession>A0ACC6TR11</accession>
<sequence length="509" mass="57111">MGNTSSLLKYYEEVIRTLNYERRKGIEQTLRLLEEGENVVLTAPTGYGKTTLTKVLGKAASKGNNLFDRVIHVLPYRAIVQDLYLKLLSEKEKLEIKSVGAQDMDYHDAPYYLKKVNITTLDSFVLNLFKVPVDEFAKVIKGNGSHFEVPRGMIYSSVVIFDEFHLFAEEGKAITSALASIDALKEGGVPLLVMTATLPKCLAEELKQMEFKLVEANDFDVKREIEVEIIDDPYSALEKGRKALMVFNTREEAIEAYKKVKEMDFNPLIIHSKFNSADRKKKVEEIIKVSKGESKYDVVIATQVIEAGIDVSFDLLITEACPADSLIQRAGRVARYGGKGTVKVFPFRGKVYDSQEVEATMSKLEATKRIDSSLLDVLKRGVNVNHILKESLKVIESNALFSSTETKYLLEHECSLTREVSLIPGYPPGCDDPSCAVPLTEEEACKLLPGKVITYDGQEIDYNPSKRECPPHRESTSERECLQVSFLRKGIEGVRIPDYNEEIGAILVR</sequence>
<gene>
    <name evidence="1" type="primary">cas3</name>
    <name evidence="1" type="ORF">TQ35_0009100</name>
</gene>
<organism evidence="1 2">
    <name type="scientific">Candidatus Aramenus sulfurataquae</name>
    <dbReference type="NCBI Taxonomy" id="1326980"/>
    <lineage>
        <taxon>Archaea</taxon>
        <taxon>Thermoproteota</taxon>
        <taxon>Thermoprotei</taxon>
        <taxon>Sulfolobales</taxon>
        <taxon>Sulfolobaceae</taxon>
        <taxon>Candidatus Aramenus</taxon>
    </lineage>
</organism>
<dbReference type="Proteomes" id="UP000053480">
    <property type="component" value="Unassembled WGS sequence"/>
</dbReference>
<comment type="caution">
    <text evidence="1">The sequence shown here is derived from an EMBL/GenBank/DDBJ whole genome shotgun (WGS) entry which is preliminary data.</text>
</comment>
<reference evidence="1" key="1">
    <citation type="submission" date="2024-07" db="EMBL/GenBank/DDBJ databases">
        <title>Metagenome and Metagenome-Assembled Genomes of Archaea from a hot spring from the geothermal field of Los Azufres, Mexico.</title>
        <authorList>
            <person name="Marin-Paredes R."/>
            <person name="Martinez-Romero E."/>
            <person name="Servin-Garciduenas L.E."/>
        </authorList>
    </citation>
    <scope>NUCLEOTIDE SEQUENCE</scope>
    <source>
        <strain evidence="1">AZ1-454</strain>
    </source>
</reference>